<dbReference type="PIRSF" id="PIRSF006488">
    <property type="entry name" value="Exonuc_VII_S"/>
    <property type="match status" value="1"/>
</dbReference>
<dbReference type="Pfam" id="PF02609">
    <property type="entry name" value="Exonuc_VII_S"/>
    <property type="match status" value="1"/>
</dbReference>
<dbReference type="Gene3D" id="1.10.287.1040">
    <property type="entry name" value="Exonuclease VII, small subunit"/>
    <property type="match status" value="1"/>
</dbReference>
<evidence type="ECO:0000256" key="2">
    <source>
        <dbReference type="ARBA" id="ARBA00022490"/>
    </source>
</evidence>
<dbReference type="EMBL" id="AKKV01000007">
    <property type="protein sequence ID" value="EIT87324.1"/>
    <property type="molecule type" value="Genomic_DNA"/>
</dbReference>
<dbReference type="OrthoDB" id="9798666at2"/>
<dbReference type="InterPro" id="IPR037004">
    <property type="entry name" value="Exonuc_VII_ssu_sf"/>
</dbReference>
<comment type="catalytic activity">
    <reaction evidence="6">
        <text>Exonucleolytic cleavage in either 5'- to 3'- or 3'- to 5'-direction to yield nucleoside 5'-phosphates.</text>
        <dbReference type="EC" id="3.1.11.6"/>
    </reaction>
</comment>
<protein>
    <recommendedName>
        <fullName evidence="6">Exodeoxyribonuclease 7 small subunit</fullName>
        <ecNumber evidence="6">3.1.11.6</ecNumber>
    </recommendedName>
    <alternativeName>
        <fullName evidence="6">Exodeoxyribonuclease VII small subunit</fullName>
        <shortName evidence="6">Exonuclease VII small subunit</shortName>
    </alternativeName>
</protein>
<evidence type="ECO:0000256" key="6">
    <source>
        <dbReference type="HAMAP-Rule" id="MF_00337"/>
    </source>
</evidence>
<keyword evidence="4 6" id="KW-0378">Hydrolase</keyword>
<dbReference type="EC" id="3.1.11.6" evidence="6"/>
<dbReference type="SUPFAM" id="SSF116842">
    <property type="entry name" value="XseB-like"/>
    <property type="match status" value="1"/>
</dbReference>
<keyword evidence="2 6" id="KW-0963">Cytoplasm</keyword>
<gene>
    <name evidence="6" type="primary">xseB</name>
    <name evidence="7" type="ORF">A374_01049</name>
</gene>
<dbReference type="GO" id="GO:0006308">
    <property type="term" value="P:DNA catabolic process"/>
    <property type="evidence" value="ECO:0007669"/>
    <property type="project" value="UniProtKB-UniRule"/>
</dbReference>
<keyword evidence="8" id="KW-1185">Reference proteome</keyword>
<evidence type="ECO:0000313" key="8">
    <source>
        <dbReference type="Proteomes" id="UP000004080"/>
    </source>
</evidence>
<evidence type="ECO:0000256" key="3">
    <source>
        <dbReference type="ARBA" id="ARBA00022722"/>
    </source>
</evidence>
<comment type="similarity">
    <text evidence="1 6">Belongs to the XseB family.</text>
</comment>
<dbReference type="GO" id="GO:0009318">
    <property type="term" value="C:exodeoxyribonuclease VII complex"/>
    <property type="evidence" value="ECO:0007669"/>
    <property type="project" value="UniProtKB-UniRule"/>
</dbReference>
<dbReference type="PATRIC" id="fig|1196324.3.peg.210"/>
<name>I8ANE6_9BACL</name>
<comment type="subcellular location">
    <subcellularLocation>
        <location evidence="6">Cytoplasm</location>
    </subcellularLocation>
</comment>
<dbReference type="NCBIfam" id="NF010666">
    <property type="entry name" value="PRK14063.1"/>
    <property type="match status" value="1"/>
</dbReference>
<reference evidence="7 8" key="1">
    <citation type="journal article" date="2012" name="J. Bacteriol.">
        <title>Genome of Bacillus macauensis ZFHKF-1, a Long-Chain-Forming Bacterium.</title>
        <authorList>
            <person name="Cai L."/>
            <person name="Zhang T."/>
        </authorList>
    </citation>
    <scope>NUCLEOTIDE SEQUENCE [LARGE SCALE GENOMIC DNA]</scope>
    <source>
        <strain evidence="7 8">ZFHKF-1</strain>
    </source>
</reference>
<evidence type="ECO:0000256" key="4">
    <source>
        <dbReference type="ARBA" id="ARBA00022801"/>
    </source>
</evidence>
<comment type="caution">
    <text evidence="7">The sequence shown here is derived from an EMBL/GenBank/DDBJ whole genome shotgun (WGS) entry which is preliminary data.</text>
</comment>
<dbReference type="PANTHER" id="PTHR34137:SF1">
    <property type="entry name" value="EXODEOXYRIBONUCLEASE 7 SMALL SUBUNIT"/>
    <property type="match status" value="1"/>
</dbReference>
<evidence type="ECO:0000313" key="7">
    <source>
        <dbReference type="EMBL" id="EIT87324.1"/>
    </source>
</evidence>
<comment type="subunit">
    <text evidence="6">Heterooligomer composed of large and small subunits.</text>
</comment>
<evidence type="ECO:0000256" key="1">
    <source>
        <dbReference type="ARBA" id="ARBA00009998"/>
    </source>
</evidence>
<dbReference type="InterPro" id="IPR003761">
    <property type="entry name" value="Exonuc_VII_S"/>
</dbReference>
<keyword evidence="3 6" id="KW-0540">Nuclease</keyword>
<dbReference type="GO" id="GO:0005829">
    <property type="term" value="C:cytosol"/>
    <property type="evidence" value="ECO:0007669"/>
    <property type="project" value="TreeGrafter"/>
</dbReference>
<proteinExistence type="inferred from homology"/>
<keyword evidence="5 6" id="KW-0269">Exonuclease</keyword>
<comment type="function">
    <text evidence="6">Bidirectionally degrades single-stranded DNA into large acid-insoluble oligonucleotides, which are then degraded further into small acid-soluble oligonucleotides.</text>
</comment>
<dbReference type="RefSeq" id="WP_007200316.1">
    <property type="nucleotide sequence ID" value="NZ_AKKV01000007.1"/>
</dbReference>
<evidence type="ECO:0000256" key="5">
    <source>
        <dbReference type="ARBA" id="ARBA00022839"/>
    </source>
</evidence>
<dbReference type="PANTHER" id="PTHR34137">
    <property type="entry name" value="EXODEOXYRIBONUCLEASE 7 SMALL SUBUNIT"/>
    <property type="match status" value="1"/>
</dbReference>
<sequence>MTDQQPLTFEEAMKQLEDIVDSLEEGDVPLEKSIELFQQGMELSKTCHTKLQNIEKKMDVIMNENGEASPFILKEEEN</sequence>
<organism evidence="7 8">
    <name type="scientific">Fictibacillus macauensis ZFHKF-1</name>
    <dbReference type="NCBI Taxonomy" id="1196324"/>
    <lineage>
        <taxon>Bacteria</taxon>
        <taxon>Bacillati</taxon>
        <taxon>Bacillota</taxon>
        <taxon>Bacilli</taxon>
        <taxon>Bacillales</taxon>
        <taxon>Fictibacillaceae</taxon>
        <taxon>Fictibacillus</taxon>
    </lineage>
</organism>
<dbReference type="Proteomes" id="UP000004080">
    <property type="component" value="Unassembled WGS sequence"/>
</dbReference>
<dbReference type="STRING" id="1196324.A374_01049"/>
<dbReference type="AlphaFoldDB" id="I8ANE6"/>
<dbReference type="NCBIfam" id="TIGR01280">
    <property type="entry name" value="xseB"/>
    <property type="match status" value="1"/>
</dbReference>
<accession>I8ANE6</accession>
<dbReference type="GO" id="GO:0008855">
    <property type="term" value="F:exodeoxyribonuclease VII activity"/>
    <property type="evidence" value="ECO:0007669"/>
    <property type="project" value="UniProtKB-UniRule"/>
</dbReference>
<dbReference type="eggNOG" id="COG1722">
    <property type="taxonomic scope" value="Bacteria"/>
</dbReference>
<dbReference type="HAMAP" id="MF_00337">
    <property type="entry name" value="Exonuc_7_S"/>
    <property type="match status" value="1"/>
</dbReference>